<dbReference type="EMBL" id="JBAHYK010000003">
    <property type="protein sequence ID" value="KAL0581843.1"/>
    <property type="molecule type" value="Genomic_DNA"/>
</dbReference>
<protein>
    <submittedName>
        <fullName evidence="1">Uncharacterized protein</fullName>
    </submittedName>
</protein>
<gene>
    <name evidence="1" type="ORF">V5O48_000211</name>
</gene>
<proteinExistence type="predicted"/>
<dbReference type="Proteomes" id="UP001465976">
    <property type="component" value="Unassembled WGS sequence"/>
</dbReference>
<evidence type="ECO:0000313" key="2">
    <source>
        <dbReference type="Proteomes" id="UP001465976"/>
    </source>
</evidence>
<reference evidence="1 2" key="1">
    <citation type="submission" date="2024-02" db="EMBL/GenBank/DDBJ databases">
        <title>A draft genome for the cacao thread blight pathogen Marasmius crinis-equi.</title>
        <authorList>
            <person name="Cohen S.P."/>
            <person name="Baruah I.K."/>
            <person name="Amoako-Attah I."/>
            <person name="Bukari Y."/>
            <person name="Meinhardt L.W."/>
            <person name="Bailey B.A."/>
        </authorList>
    </citation>
    <scope>NUCLEOTIDE SEQUENCE [LARGE SCALE GENOMIC DNA]</scope>
    <source>
        <strain evidence="1 2">GH-76</strain>
    </source>
</reference>
<sequence>MDIIDTPDLGSTRPHARSYRYAYDTPGSKNTSDQIEFVIRRLSTEGPRANLEKFTGFHTKCRQQHQSHPPPSSTTSRYASFRIRGAEFDFGSYSSQRCPSTQITRNNGFVNPEETVIIGAHQDSQNYASPKLDAPGVKGSSLSLPLPLPTHQRTENTPQTTVQEARIPPRLPPLILTPKGQSSFIGMLLRFAFFLLSFLEVGLLGSQAAAADYERREQDVVAMSQVRYGGVGQLFLVQHWTKNFRQKRGTTEKSIYEDYNHHVHGAEDRTDISDEFSFDHMLEFSKLAVAFAVKLGGWDQDV</sequence>
<accession>A0ABR3G1X0</accession>
<evidence type="ECO:0000313" key="1">
    <source>
        <dbReference type="EMBL" id="KAL0581843.1"/>
    </source>
</evidence>
<comment type="caution">
    <text evidence="1">The sequence shown here is derived from an EMBL/GenBank/DDBJ whole genome shotgun (WGS) entry which is preliminary data.</text>
</comment>
<keyword evidence="2" id="KW-1185">Reference proteome</keyword>
<name>A0ABR3G1X0_9AGAR</name>
<organism evidence="1 2">
    <name type="scientific">Marasmius crinis-equi</name>
    <dbReference type="NCBI Taxonomy" id="585013"/>
    <lineage>
        <taxon>Eukaryota</taxon>
        <taxon>Fungi</taxon>
        <taxon>Dikarya</taxon>
        <taxon>Basidiomycota</taxon>
        <taxon>Agaricomycotina</taxon>
        <taxon>Agaricomycetes</taxon>
        <taxon>Agaricomycetidae</taxon>
        <taxon>Agaricales</taxon>
        <taxon>Marasmiineae</taxon>
        <taxon>Marasmiaceae</taxon>
        <taxon>Marasmius</taxon>
    </lineage>
</organism>